<protein>
    <submittedName>
        <fullName evidence="1">Uncharacterized protein</fullName>
    </submittedName>
</protein>
<organism evidence="1 2">
    <name type="scientific">Stylosanthes scabra</name>
    <dbReference type="NCBI Taxonomy" id="79078"/>
    <lineage>
        <taxon>Eukaryota</taxon>
        <taxon>Viridiplantae</taxon>
        <taxon>Streptophyta</taxon>
        <taxon>Embryophyta</taxon>
        <taxon>Tracheophyta</taxon>
        <taxon>Spermatophyta</taxon>
        <taxon>Magnoliopsida</taxon>
        <taxon>eudicotyledons</taxon>
        <taxon>Gunneridae</taxon>
        <taxon>Pentapetalae</taxon>
        <taxon>rosids</taxon>
        <taxon>fabids</taxon>
        <taxon>Fabales</taxon>
        <taxon>Fabaceae</taxon>
        <taxon>Papilionoideae</taxon>
        <taxon>50 kb inversion clade</taxon>
        <taxon>dalbergioids sensu lato</taxon>
        <taxon>Dalbergieae</taxon>
        <taxon>Pterocarpus clade</taxon>
        <taxon>Stylosanthes</taxon>
    </lineage>
</organism>
<dbReference type="Proteomes" id="UP001341840">
    <property type="component" value="Unassembled WGS sequence"/>
</dbReference>
<gene>
    <name evidence="1" type="ORF">PIB30_030738</name>
</gene>
<comment type="caution">
    <text evidence="1">The sequence shown here is derived from an EMBL/GenBank/DDBJ whole genome shotgun (WGS) entry which is preliminary data.</text>
</comment>
<evidence type="ECO:0000313" key="2">
    <source>
        <dbReference type="Proteomes" id="UP001341840"/>
    </source>
</evidence>
<accession>A0ABU6WA54</accession>
<sequence length="190" mass="20955">MVCIIVVRTRPNRPVGPVQPRTEPPTGSSKARYRKCIRTVRTGLNRPVQYKTGDSAAAPFIRSHPDSHRCHLNLTSGDAAISSSLLSCQLCRVLRHRAVALLSQYSHLAGAACFLCLCRRRDSTVAELSCVHPPGLCFLSLPRGPTKAVIELLPLLPPVHPICFRIYIRLASTELPPCFLYFPYSAVAKL</sequence>
<evidence type="ECO:0000313" key="1">
    <source>
        <dbReference type="EMBL" id="MED6182659.1"/>
    </source>
</evidence>
<reference evidence="1 2" key="1">
    <citation type="journal article" date="2023" name="Plants (Basel)">
        <title>Bridging the Gap: Combining Genomics and Transcriptomics Approaches to Understand Stylosanthes scabra, an Orphan Legume from the Brazilian Caatinga.</title>
        <authorList>
            <person name="Ferreira-Neto J.R.C."/>
            <person name="da Silva M.D."/>
            <person name="Binneck E."/>
            <person name="de Melo N.F."/>
            <person name="da Silva R.H."/>
            <person name="de Melo A.L.T.M."/>
            <person name="Pandolfi V."/>
            <person name="Bustamante F.O."/>
            <person name="Brasileiro-Vidal A.C."/>
            <person name="Benko-Iseppon A.M."/>
        </authorList>
    </citation>
    <scope>NUCLEOTIDE SEQUENCE [LARGE SCALE GENOMIC DNA]</scope>
    <source>
        <tissue evidence="1">Leaves</tissue>
    </source>
</reference>
<name>A0ABU6WA54_9FABA</name>
<dbReference type="EMBL" id="JASCZI010181372">
    <property type="protein sequence ID" value="MED6182659.1"/>
    <property type="molecule type" value="Genomic_DNA"/>
</dbReference>
<proteinExistence type="predicted"/>
<keyword evidence="2" id="KW-1185">Reference proteome</keyword>